<reference evidence="8" key="2">
    <citation type="journal article" date="2022" name="Microb. Genom.">
        <title>A chromosome-scale genome assembly of the tomato pathogen Cladosporium fulvum reveals a compartmentalized genome architecture and the presence of a dispensable chromosome.</title>
        <authorList>
            <person name="Zaccaron A.Z."/>
            <person name="Chen L.H."/>
            <person name="Samaras A."/>
            <person name="Stergiopoulos I."/>
        </authorList>
    </citation>
    <scope>NUCLEOTIDE SEQUENCE</scope>
    <source>
        <strain evidence="8">Race5_Kim</strain>
    </source>
</reference>
<feature type="domain" description="Enoyl reductase (ER)" evidence="7">
    <location>
        <begin position="39"/>
        <end position="364"/>
    </location>
</feature>
<keyword evidence="4" id="KW-0862">Zinc</keyword>
<dbReference type="OrthoDB" id="1879366at2759"/>
<comment type="similarity">
    <text evidence="2">Belongs to the zinc-containing alcohol dehydrogenase family.</text>
</comment>
<organism evidence="8 9">
    <name type="scientific">Passalora fulva</name>
    <name type="common">Tomato leaf mold</name>
    <name type="synonym">Cladosporium fulvum</name>
    <dbReference type="NCBI Taxonomy" id="5499"/>
    <lineage>
        <taxon>Eukaryota</taxon>
        <taxon>Fungi</taxon>
        <taxon>Dikarya</taxon>
        <taxon>Ascomycota</taxon>
        <taxon>Pezizomycotina</taxon>
        <taxon>Dothideomycetes</taxon>
        <taxon>Dothideomycetidae</taxon>
        <taxon>Mycosphaerellales</taxon>
        <taxon>Mycosphaerellaceae</taxon>
        <taxon>Fulvia</taxon>
    </lineage>
</organism>
<dbReference type="Gene3D" id="3.90.180.10">
    <property type="entry name" value="Medium-chain alcohol dehydrogenases, catalytic domain"/>
    <property type="match status" value="1"/>
</dbReference>
<reference evidence="8" key="1">
    <citation type="submission" date="2021-12" db="EMBL/GenBank/DDBJ databases">
        <authorList>
            <person name="Zaccaron A."/>
            <person name="Stergiopoulos I."/>
        </authorList>
    </citation>
    <scope>NUCLEOTIDE SEQUENCE</scope>
    <source>
        <strain evidence="8">Race5_Kim</strain>
    </source>
</reference>
<dbReference type="Proteomes" id="UP000756132">
    <property type="component" value="Chromosome 7"/>
</dbReference>
<proteinExistence type="inferred from homology"/>
<dbReference type="SMART" id="SM00829">
    <property type="entry name" value="PKS_ER"/>
    <property type="match status" value="1"/>
</dbReference>
<protein>
    <submittedName>
        <fullName evidence="8">Alcohol dehydrogenase</fullName>
    </submittedName>
</protein>
<dbReference type="PANTHER" id="PTHR42940:SF8">
    <property type="entry name" value="VACUOLAR PROTEIN SORTING-ASSOCIATED PROTEIN 11"/>
    <property type="match status" value="1"/>
</dbReference>
<dbReference type="InterPro" id="IPR036291">
    <property type="entry name" value="NAD(P)-bd_dom_sf"/>
</dbReference>
<dbReference type="GeneID" id="71989901"/>
<evidence type="ECO:0000256" key="1">
    <source>
        <dbReference type="ARBA" id="ARBA00001947"/>
    </source>
</evidence>
<evidence type="ECO:0000256" key="4">
    <source>
        <dbReference type="ARBA" id="ARBA00022833"/>
    </source>
</evidence>
<evidence type="ECO:0000259" key="7">
    <source>
        <dbReference type="SMART" id="SM00829"/>
    </source>
</evidence>
<dbReference type="SUPFAM" id="SSF51735">
    <property type="entry name" value="NAD(P)-binding Rossmann-fold domains"/>
    <property type="match status" value="1"/>
</dbReference>
<dbReference type="FunFam" id="3.40.50.720:FF:000039">
    <property type="entry name" value="Alcohol dehydrogenase AdhP"/>
    <property type="match status" value="1"/>
</dbReference>
<dbReference type="EMBL" id="CP090169">
    <property type="protein sequence ID" value="UJO19806.1"/>
    <property type="molecule type" value="Genomic_DNA"/>
</dbReference>
<dbReference type="AlphaFoldDB" id="A0A9Q8PC64"/>
<gene>
    <name evidence="8" type="ORF">CLAFUR5_10023</name>
</gene>
<dbReference type="RefSeq" id="XP_047764172.1">
    <property type="nucleotide sequence ID" value="XM_047909171.1"/>
</dbReference>
<sequence length="366" mass="39093">MSFSQIGLSSDASNDTTAATETTGFLMEAGRWSPLTSFQEDKKVVIKNVSIPEPGPNQFLIKIASASLCHSDIMAIDAGQTHTLGHEGAGYIEKIHQSVEGKGFAVGDSIGFLYIIGCCFECEGCMIHNTHCITGKQRVQGFTTDGFFAEYALVDYPNCIKLPGSIDVKTASPIFCAGITAFHAVDSSELKEGDSLAVVGAGGLGQLATQIAKAMGVKVVALDVNDGALEACKKQGADAVFNSKNNPDYIDQLKELTNGGVRAACVFSNAQAAYAGVPSILCLGGIMMVIGLPYDPIPISTMDLALGRYRIKADNTGIPQRMKKAVEFLAEHNIKPEVEHRKLEELDDMVNEMRAGKSIKRMLVAF</sequence>
<keyword evidence="5" id="KW-0560">Oxidoreductase</keyword>
<comment type="cofactor">
    <cofactor evidence="1">
        <name>Zn(2+)</name>
        <dbReference type="ChEBI" id="CHEBI:29105"/>
    </cofactor>
</comment>
<dbReference type="SUPFAM" id="SSF50129">
    <property type="entry name" value="GroES-like"/>
    <property type="match status" value="1"/>
</dbReference>
<dbReference type="InterPro" id="IPR020843">
    <property type="entry name" value="ER"/>
</dbReference>
<evidence type="ECO:0000313" key="8">
    <source>
        <dbReference type="EMBL" id="UJO19806.1"/>
    </source>
</evidence>
<dbReference type="Gene3D" id="3.40.50.720">
    <property type="entry name" value="NAD(P)-binding Rossmann-like Domain"/>
    <property type="match status" value="1"/>
</dbReference>
<keyword evidence="9" id="KW-1185">Reference proteome</keyword>
<dbReference type="InterPro" id="IPR013154">
    <property type="entry name" value="ADH-like_N"/>
</dbReference>
<dbReference type="GO" id="GO:0005737">
    <property type="term" value="C:cytoplasm"/>
    <property type="evidence" value="ECO:0007669"/>
    <property type="project" value="TreeGrafter"/>
</dbReference>
<dbReference type="GO" id="GO:0004022">
    <property type="term" value="F:alcohol dehydrogenase (NAD+) activity"/>
    <property type="evidence" value="ECO:0007669"/>
    <property type="project" value="TreeGrafter"/>
</dbReference>
<evidence type="ECO:0000256" key="5">
    <source>
        <dbReference type="ARBA" id="ARBA00023002"/>
    </source>
</evidence>
<evidence type="ECO:0000256" key="2">
    <source>
        <dbReference type="ARBA" id="ARBA00008072"/>
    </source>
</evidence>
<dbReference type="Pfam" id="PF08240">
    <property type="entry name" value="ADH_N"/>
    <property type="match status" value="1"/>
</dbReference>
<dbReference type="InterPro" id="IPR013149">
    <property type="entry name" value="ADH-like_C"/>
</dbReference>
<name>A0A9Q8PC64_PASFU</name>
<keyword evidence="6" id="KW-0520">NAD</keyword>
<dbReference type="InterPro" id="IPR011032">
    <property type="entry name" value="GroES-like_sf"/>
</dbReference>
<evidence type="ECO:0000313" key="9">
    <source>
        <dbReference type="Proteomes" id="UP000756132"/>
    </source>
</evidence>
<dbReference type="KEGG" id="ffu:CLAFUR5_10023"/>
<dbReference type="GO" id="GO:0046872">
    <property type="term" value="F:metal ion binding"/>
    <property type="evidence" value="ECO:0007669"/>
    <property type="project" value="UniProtKB-KW"/>
</dbReference>
<evidence type="ECO:0000256" key="6">
    <source>
        <dbReference type="ARBA" id="ARBA00023027"/>
    </source>
</evidence>
<dbReference type="Pfam" id="PF00107">
    <property type="entry name" value="ADH_zinc_N"/>
    <property type="match status" value="1"/>
</dbReference>
<keyword evidence="3" id="KW-0479">Metal-binding</keyword>
<accession>A0A9Q8PC64</accession>
<evidence type="ECO:0000256" key="3">
    <source>
        <dbReference type="ARBA" id="ARBA00022723"/>
    </source>
</evidence>
<dbReference type="PANTHER" id="PTHR42940">
    <property type="entry name" value="ALCOHOL DEHYDROGENASE 1-RELATED"/>
    <property type="match status" value="1"/>
</dbReference>